<dbReference type="EMBL" id="GL891303">
    <property type="protein sequence ID" value="EGO59522.1"/>
    <property type="molecule type" value="Genomic_DNA"/>
</dbReference>
<protein>
    <submittedName>
        <fullName evidence="2">Uncharacterized protein</fullName>
    </submittedName>
</protein>
<evidence type="ECO:0000256" key="1">
    <source>
        <dbReference type="SAM" id="MobiDB-lite"/>
    </source>
</evidence>
<dbReference type="HOGENOM" id="CLU_2469635_0_0_1"/>
<dbReference type="AlphaFoldDB" id="F8MGV3"/>
<dbReference type="VEuPathDB" id="FungiDB:NEUTE1DRAFT_39527"/>
<dbReference type="Proteomes" id="UP000008065">
    <property type="component" value="Unassembled WGS sequence"/>
</dbReference>
<evidence type="ECO:0000313" key="2">
    <source>
        <dbReference type="EMBL" id="EGO59522.1"/>
    </source>
</evidence>
<dbReference type="KEGG" id="nte:NEUTE1DRAFT39527"/>
<keyword evidence="3" id="KW-1185">Reference proteome</keyword>
<dbReference type="OrthoDB" id="10317819at2759"/>
<dbReference type="GeneID" id="20827694"/>
<sequence length="92" mass="10418">FSLKQLAAAKREGQKKNASGPLRCKDRNSQWHRDCLVYRQLPDSNLSNEKSVSNHVKTFRPAARLDCRGLAEDAEGWGWRAGRAGKHRKTAE</sequence>
<feature type="non-terminal residue" evidence="2">
    <location>
        <position position="1"/>
    </location>
</feature>
<gene>
    <name evidence="2" type="ORF">NEUTE1DRAFT_39527</name>
</gene>
<feature type="region of interest" description="Disordered" evidence="1">
    <location>
        <begin position="1"/>
        <end position="25"/>
    </location>
</feature>
<accession>F8MGV3</accession>
<reference evidence="3" key="1">
    <citation type="journal article" date="2011" name="Genetics">
        <title>Massive changes in genome architecture accompany the transition to self-fertility in the filamentous fungus Neurospora tetrasperma.</title>
        <authorList>
            <person name="Ellison C.E."/>
            <person name="Stajich J.E."/>
            <person name="Jacobson D.J."/>
            <person name="Natvig D.O."/>
            <person name="Lapidus A."/>
            <person name="Foster B."/>
            <person name="Aerts A."/>
            <person name="Riley R."/>
            <person name="Lindquist E.A."/>
            <person name="Grigoriev I.V."/>
            <person name="Taylor J.W."/>
        </authorList>
    </citation>
    <scope>NUCLEOTIDE SEQUENCE [LARGE SCALE GENOMIC DNA]</scope>
    <source>
        <strain evidence="3">FGSC 2508 / P0657</strain>
    </source>
</reference>
<organism evidence="2 3">
    <name type="scientific">Neurospora tetrasperma (strain FGSC 2508 / ATCC MYA-4615 / P0657)</name>
    <dbReference type="NCBI Taxonomy" id="510951"/>
    <lineage>
        <taxon>Eukaryota</taxon>
        <taxon>Fungi</taxon>
        <taxon>Dikarya</taxon>
        <taxon>Ascomycota</taxon>
        <taxon>Pezizomycotina</taxon>
        <taxon>Sordariomycetes</taxon>
        <taxon>Sordariomycetidae</taxon>
        <taxon>Sordariales</taxon>
        <taxon>Sordariaceae</taxon>
        <taxon>Neurospora</taxon>
    </lineage>
</organism>
<proteinExistence type="predicted"/>
<name>F8MGV3_NEUT8</name>
<evidence type="ECO:0000313" key="3">
    <source>
        <dbReference type="Proteomes" id="UP000008065"/>
    </source>
</evidence>
<dbReference type="RefSeq" id="XP_009848799.1">
    <property type="nucleotide sequence ID" value="XM_009850497.1"/>
</dbReference>